<proteinExistence type="predicted"/>
<accession>A0ACB8GSP0</accession>
<dbReference type="Proteomes" id="UP000664032">
    <property type="component" value="Unassembled WGS sequence"/>
</dbReference>
<organism evidence="1 2">
    <name type="scientific">Psilocybe cubensis</name>
    <name type="common">Psychedelic mushroom</name>
    <name type="synonym">Stropharia cubensis</name>
    <dbReference type="NCBI Taxonomy" id="181762"/>
    <lineage>
        <taxon>Eukaryota</taxon>
        <taxon>Fungi</taxon>
        <taxon>Dikarya</taxon>
        <taxon>Basidiomycota</taxon>
        <taxon>Agaricomycotina</taxon>
        <taxon>Agaricomycetes</taxon>
        <taxon>Agaricomycetidae</taxon>
        <taxon>Agaricales</taxon>
        <taxon>Agaricineae</taxon>
        <taxon>Strophariaceae</taxon>
        <taxon>Psilocybe</taxon>
    </lineage>
</organism>
<evidence type="ECO:0000313" key="1">
    <source>
        <dbReference type="EMBL" id="KAH9478658.1"/>
    </source>
</evidence>
<dbReference type="EMBL" id="JAFIQS020000008">
    <property type="protein sequence ID" value="KAH9478658.1"/>
    <property type="molecule type" value="Genomic_DNA"/>
</dbReference>
<name>A0ACB8GSP0_PSICU</name>
<keyword evidence="2" id="KW-1185">Reference proteome</keyword>
<evidence type="ECO:0000313" key="2">
    <source>
        <dbReference type="Proteomes" id="UP000664032"/>
    </source>
</evidence>
<protein>
    <submittedName>
        <fullName evidence="1">Transporter PB10D8.01</fullName>
    </submittedName>
</protein>
<comment type="caution">
    <text evidence="1">The sequence shown here is derived from an EMBL/GenBank/DDBJ whole genome shotgun (WGS) entry which is preliminary data.</text>
</comment>
<gene>
    <name evidence="1" type="ORF">JR316_0009115</name>
</gene>
<reference evidence="1" key="1">
    <citation type="submission" date="2021-10" db="EMBL/GenBank/DDBJ databases">
        <title>Psilocybe cubensis genome.</title>
        <authorList>
            <person name="Mckernan K.J."/>
            <person name="Crawford S."/>
            <person name="Trippe A."/>
            <person name="Kane L.T."/>
            <person name="Mclaughlin S."/>
        </authorList>
    </citation>
    <scope>NUCLEOTIDE SEQUENCE</scope>
    <source>
        <strain evidence="1">MGC-MH-2018</strain>
    </source>
</reference>
<sequence>MGSSTEYSDEKDLKRRDEVEIVAVSSKEVDTAAEFASGDQEELDPVEALRIRRKIDYHILPLMCILYWIQFMDKTTLGSSAILGIRQATHLTTNQYNWYPKSLPLPDSLDADTSEIRLGTIFYLSYLTFVFPQNLCLQRFPVGRWMRFLFPNSPTTAWFLTPAEKVIAVRRIKENQTGVENKHFKKEQMIEALLDPKTWLFALFSALDNVPNSLTNQRQIIVASFGFTPFQTTLLGCVDGFIEIVTIWTGVTLAAKIPNSRAYIGFIYFFPNILGVFLINFLPWEHKVGLLFAQWCTGVGTTGFVLSLSWLSSVTAGHTKRVTVNAVMLGAYCIGNSAGPFMWQAKYTPRNHVPWLVIGICYLCCMALLLIIRYILSSENKRRDREDPADDQFQNVYIEKMGKDGEMIKVKVDKEFMDLTDIQNRDFRYVL</sequence>